<keyword evidence="3" id="KW-1185">Reference proteome</keyword>
<evidence type="ECO:0000313" key="3">
    <source>
        <dbReference type="Proteomes" id="UP001626550"/>
    </source>
</evidence>
<accession>A0ABD2Q4V8</accession>
<protein>
    <submittedName>
        <fullName evidence="2">Uncharacterized protein</fullName>
    </submittedName>
</protein>
<organism evidence="2 3">
    <name type="scientific">Cichlidogyrus casuarinus</name>
    <dbReference type="NCBI Taxonomy" id="1844966"/>
    <lineage>
        <taxon>Eukaryota</taxon>
        <taxon>Metazoa</taxon>
        <taxon>Spiralia</taxon>
        <taxon>Lophotrochozoa</taxon>
        <taxon>Platyhelminthes</taxon>
        <taxon>Monogenea</taxon>
        <taxon>Monopisthocotylea</taxon>
        <taxon>Dactylogyridea</taxon>
        <taxon>Ancyrocephalidae</taxon>
        <taxon>Cichlidogyrus</taxon>
    </lineage>
</organism>
<feature type="coiled-coil region" evidence="1">
    <location>
        <begin position="1503"/>
        <end position="1530"/>
    </location>
</feature>
<feature type="coiled-coil region" evidence="1">
    <location>
        <begin position="1130"/>
        <end position="1157"/>
    </location>
</feature>
<proteinExistence type="predicted"/>
<feature type="coiled-coil region" evidence="1">
    <location>
        <begin position="706"/>
        <end position="769"/>
    </location>
</feature>
<feature type="coiled-coil region" evidence="1">
    <location>
        <begin position="66"/>
        <end position="129"/>
    </location>
</feature>
<keyword evidence="1" id="KW-0175">Coiled coil</keyword>
<name>A0ABD2Q4V8_9PLAT</name>
<gene>
    <name evidence="2" type="ORF">Ciccas_006932</name>
</gene>
<sequence length="1583" mass="185846">MNRINLGWPTYKRTGVVPKTTEQSFRSAMNNMKQHWGNHIDLTTKEKLFEVFSPFLALFCKILNLIQENEWNKQNLSDELQNIIQTIHYQHENFEYGRKEIVDLMEQIAKIAESNLEKLLQMLQNGERVVMQKVYQEFSAELCELHESIYSFHPKENTNTIPFSKISSDYKTRKINFTQLIIMKGGRMMNTETKKPYMFVFEISAEKVELVKPKYDLNIYWRGELDFIKNFLLNKDDIDFHLIREYFILLCVITLNLGRANLEDKKEKCKTTFGSVLKERSEVLATQFNNFFELLFTLIYQRTGHVVTFDIILKQAQILWFYIDFEREYQLSLVTSMETVEKVAVVKVDTKMSYMGHWISFCFTFSKTRINLDCDNEREPLKSIFGSRASFETLCSVHQMFKDQFLTTIKRGVNLERFTLLLKFHLLFFIYKMASNAKAFRSTMAEVKEFLRNLCLDWYNNYAHLSAKPEFLQILIKVMHQFNDLFPRPENDWSSILLNLFREIDFFSNTDKEDCQRYLIDSGNMICLRICKRTDTLYGAIEKEEAEFKVVWTLDGRVEIIGLTLKQIVSLIDPWVMRTIKDFLIVVFLMRIMGTEFYDKNINKWRVYMEKKHKLQRNKVRKSFLDNMLKILRPADEDQSDILTKAKAMRFIDCCNLASFVICEEKKPEWNSAVRAKYAKKFHFKSDFQSIEEGEEDLSEVQLPEVHAAEEIIEEEEEEEEEVVAKTVQTIQEEEATAKTVETVQEEVEEGEEETIEEAEEDVGNLEINSISIKSIEFKNRLLGAIVFAISYKDYPDVSLMKVIHDPRITVNGWKIEECSSDIPEAIDTQLAQTLLGLVATYIENGWNSFQAGEHFDALLFYLVLSYCSEETKISNKNLLSELPEIIQTNAANLYEHCKMMLFSSGEEQMVDIHNGFFMLNRAVKSQGLYGTNSSSLRVKTSDRRFVSIFDFNDYACYLVVMKKGEEEEKLEDDDVYFKFQQVSEFADEIYHHFKSTIANLTEIETKIMKIEECIFYLVMLVLCIRDLMLHARENELFKHMHSLISEFLKFDPKIIDPIIQTLKNCVFNFNIPIHGVVGIIRNILKTHLYIRTGHLNLSSCIIYYRIHLKTGKFSLSYDVECLDIVTEIEQLVNHKLQSLKQEVNKLESVKQILNILLCFIVQIKTSEEDERANLLLSQLIEYLEKVPKCKITNYIHKQVQNFKESFKPSDVNICEEYFEKYCKEAEAWMKKEIEEIETEKLNIKQFEQVPVTLESGVSFFVMCEEFGLMLLDDELKNVEQLKYRKEKQTIEERLRYFYTKLAECCSFINRFEYAQMICLLHRVLKDIEKTHRHRHCHGLGPVHVEHCHKDFDEVWQTLVNASKFKIDQLREVLKTIFNSEYGYFESSLTGGRSQVENMYNLSGESRVPSNVQFEGKHYQVQIDSMEENMLEVRIGVVTMGEMKMYAVIRQVNGRLRLERKSGIMEMFFMLVNTLKTSRVSQLKEDKTLNLIIHICLVLAFMLKDKKQRLVKCQNEIESQLNMLVEAKNSSWTIVYEALKVQCMSIFMDGASEKLSLETMKSELCVREAALDSAKSQINMESL</sequence>
<dbReference type="EMBL" id="JBJKFK010000996">
    <property type="protein sequence ID" value="KAL3314448.1"/>
    <property type="molecule type" value="Genomic_DNA"/>
</dbReference>
<feature type="coiled-coil region" evidence="1">
    <location>
        <begin position="1230"/>
        <end position="1292"/>
    </location>
</feature>
<dbReference type="Proteomes" id="UP001626550">
    <property type="component" value="Unassembled WGS sequence"/>
</dbReference>
<evidence type="ECO:0000313" key="2">
    <source>
        <dbReference type="EMBL" id="KAL3314448.1"/>
    </source>
</evidence>
<comment type="caution">
    <text evidence="2">The sequence shown here is derived from an EMBL/GenBank/DDBJ whole genome shotgun (WGS) entry which is preliminary data.</text>
</comment>
<reference evidence="2 3" key="1">
    <citation type="submission" date="2024-11" db="EMBL/GenBank/DDBJ databases">
        <title>Adaptive evolution of stress response genes in parasites aligns with host niche diversity.</title>
        <authorList>
            <person name="Hahn C."/>
            <person name="Resl P."/>
        </authorList>
    </citation>
    <scope>NUCLEOTIDE SEQUENCE [LARGE SCALE GENOMIC DNA]</scope>
    <source>
        <strain evidence="2">EGGRZ-B1_66</strain>
        <tissue evidence="2">Body</tissue>
    </source>
</reference>
<evidence type="ECO:0000256" key="1">
    <source>
        <dbReference type="SAM" id="Coils"/>
    </source>
</evidence>